<evidence type="ECO:0000256" key="4">
    <source>
        <dbReference type="ARBA" id="ARBA00022840"/>
    </source>
</evidence>
<feature type="compositionally biased region" description="Basic and acidic residues" evidence="9">
    <location>
        <begin position="359"/>
        <end position="370"/>
    </location>
</feature>
<dbReference type="GO" id="GO:0016925">
    <property type="term" value="P:protein sumoylation"/>
    <property type="evidence" value="ECO:0007669"/>
    <property type="project" value="UniProtKB-UniRule"/>
</dbReference>
<sequence>MSVQAGGVPGESQASSSNHATPDSLIRDDPDEYIKVLQDVSILLVGAGGVGCEVIKNLILCGLRKLVIVDLDTIDISNLNRQFLYQRQHVKMYKAEVACERAREAAPGCDISAMVVDVLTWRPQDVACYDAVLNALDNVRARSHINYCCMHAGVPLIESGSSGFNGQVYPILRGVTPCYDCHAKPRSKSFPVCTIRQIPEKPEHCIAWARQLYELLFGAKDNGNILSDLAIPPMPVGEGVKVDQAHTWVRDVFTFLFDTQVAELVDLKDRWTGRQAPQIISYPFTSEDASASVNGVDEKLVANLDGDDESRVASKRGRVEHSAHCSDDEASPQSKARKIDTQPAEHPSDADDEPGSTNVEERNQQGMRISDKFRTCDTNELADQFRNSVMQLLLDRPDALGHAVFDKDDPLCIQFVAAAANLRMINFHIPQVSAWDVQSIAGAIIPAIAATNAIVAAAQVMQLVHLLHARRAGGGTISRETLEQSRCRFVWIKSCVTGSTPLKKGALCSPDVLDMPNASCTVCQQQLARIELHSLEEWTLASFASRICNDRMGMEAVNIDVDGRNVLDSDFIEEDEAYAERIRGWTMLQHGLQHQSILTLTSLVSGKQVDLQLLVEPSVSPGDFFLSGFD</sequence>
<dbReference type="Pfam" id="PF00899">
    <property type="entry name" value="ThiF"/>
    <property type="match status" value="1"/>
</dbReference>
<evidence type="ECO:0000259" key="11">
    <source>
        <dbReference type="Pfam" id="PF10585"/>
    </source>
</evidence>
<evidence type="ECO:0000256" key="6">
    <source>
        <dbReference type="PIRSR" id="PIRSR039133-1"/>
    </source>
</evidence>
<feature type="active site" description="Glycyl thioester intermediate" evidence="6">
    <location>
        <position position="193"/>
    </location>
</feature>
<dbReference type="PANTHER" id="PTHR10953">
    <property type="entry name" value="UBIQUITIN-ACTIVATING ENZYME E1"/>
    <property type="match status" value="1"/>
</dbReference>
<organism evidence="12 13">
    <name type="scientific">Babesia ovata</name>
    <dbReference type="NCBI Taxonomy" id="189622"/>
    <lineage>
        <taxon>Eukaryota</taxon>
        <taxon>Sar</taxon>
        <taxon>Alveolata</taxon>
        <taxon>Apicomplexa</taxon>
        <taxon>Aconoidasida</taxon>
        <taxon>Piroplasmida</taxon>
        <taxon>Babesiidae</taxon>
        <taxon>Babesia</taxon>
    </lineage>
</organism>
<evidence type="ECO:0000256" key="1">
    <source>
        <dbReference type="ARBA" id="ARBA00005673"/>
    </source>
</evidence>
<protein>
    <recommendedName>
        <fullName evidence="5">SUMO-activating enzyme subunit</fullName>
    </recommendedName>
</protein>
<dbReference type="UniPathway" id="UPA00886"/>
<evidence type="ECO:0000256" key="9">
    <source>
        <dbReference type="SAM" id="MobiDB-lite"/>
    </source>
</evidence>
<feature type="binding site" evidence="7">
    <location>
        <position position="70"/>
    </location>
    <ligand>
        <name>ATP</name>
        <dbReference type="ChEBI" id="CHEBI:30616"/>
    </ligand>
</feature>
<dbReference type="SUPFAM" id="SSF69572">
    <property type="entry name" value="Activating enzymes of the ubiquitin-like proteins"/>
    <property type="match status" value="1"/>
</dbReference>
<keyword evidence="3 5" id="KW-0833">Ubl conjugation pathway</keyword>
<feature type="binding site" evidence="8">
    <location>
        <position position="520"/>
    </location>
    <ligand>
        <name>Zn(2+)</name>
        <dbReference type="ChEBI" id="CHEBI:29105"/>
    </ligand>
</feature>
<dbReference type="InterPro" id="IPR030661">
    <property type="entry name" value="Uba2"/>
</dbReference>
<dbReference type="InterPro" id="IPR000594">
    <property type="entry name" value="ThiF_NAD_FAD-bd"/>
</dbReference>
<dbReference type="Gene3D" id="3.40.50.720">
    <property type="entry name" value="NAD(P)-binding Rossmann-like Domain"/>
    <property type="match status" value="1"/>
</dbReference>
<dbReference type="GO" id="GO:0031510">
    <property type="term" value="C:SUMO activating enzyme complex"/>
    <property type="evidence" value="ECO:0007669"/>
    <property type="project" value="UniProtKB-UniRule"/>
</dbReference>
<keyword evidence="5 8" id="KW-0479">Metal-binding</keyword>
<dbReference type="EMBL" id="BDSA01000004">
    <property type="protein sequence ID" value="GBE62135.1"/>
    <property type="molecule type" value="Genomic_DNA"/>
</dbReference>
<reference evidence="12 13" key="1">
    <citation type="journal article" date="2017" name="BMC Genomics">
        <title>Whole-genome assembly of Babesia ovata and comparative genomics between closely related pathogens.</title>
        <authorList>
            <person name="Yamagishi J."/>
            <person name="Asada M."/>
            <person name="Hakimi H."/>
            <person name="Tanaka T.Q."/>
            <person name="Sugimoto C."/>
            <person name="Kawazu S."/>
        </authorList>
    </citation>
    <scope>NUCLEOTIDE SEQUENCE [LARGE SCALE GENOMIC DNA]</scope>
    <source>
        <strain evidence="12 13">Miyake</strain>
    </source>
</reference>
<dbReference type="InterPro" id="IPR019572">
    <property type="entry name" value="UBA_E1_SCCH"/>
</dbReference>
<proteinExistence type="inferred from homology"/>
<gene>
    <name evidence="12" type="ORF">BOVATA_036280</name>
</gene>
<dbReference type="GeneID" id="39875905"/>
<feature type="binding site" evidence="7">
    <location>
        <begin position="46"/>
        <end position="51"/>
    </location>
    <ligand>
        <name>ATP</name>
        <dbReference type="ChEBI" id="CHEBI:30616"/>
    </ligand>
</feature>
<feature type="compositionally biased region" description="Basic and acidic residues" evidence="9">
    <location>
        <begin position="309"/>
        <end position="327"/>
    </location>
</feature>
<dbReference type="InterPro" id="IPR035985">
    <property type="entry name" value="Ubiquitin-activating_enz"/>
</dbReference>
<dbReference type="Pfam" id="PF10585">
    <property type="entry name" value="UBA_E1_SCCH"/>
    <property type="match status" value="1"/>
</dbReference>
<dbReference type="RefSeq" id="XP_028868378.1">
    <property type="nucleotide sequence ID" value="XM_029012545.1"/>
</dbReference>
<feature type="binding site" evidence="7">
    <location>
        <begin position="78"/>
        <end position="81"/>
    </location>
    <ligand>
        <name>ATP</name>
        <dbReference type="ChEBI" id="CHEBI:30616"/>
    </ligand>
</feature>
<dbReference type="AlphaFoldDB" id="A0A2H6KGL8"/>
<name>A0A2H6KGL8_9APIC</name>
<evidence type="ECO:0000313" key="13">
    <source>
        <dbReference type="Proteomes" id="UP000236319"/>
    </source>
</evidence>
<evidence type="ECO:0000256" key="5">
    <source>
        <dbReference type="PIRNR" id="PIRNR039133"/>
    </source>
</evidence>
<evidence type="ECO:0000256" key="7">
    <source>
        <dbReference type="PIRSR" id="PIRSR039133-2"/>
    </source>
</evidence>
<feature type="binding site" evidence="8">
    <location>
        <position position="181"/>
    </location>
    <ligand>
        <name>Zn(2+)</name>
        <dbReference type="ChEBI" id="CHEBI:29105"/>
    </ligand>
</feature>
<feature type="compositionally biased region" description="Polar residues" evidence="9">
    <location>
        <begin position="12"/>
        <end position="21"/>
    </location>
</feature>
<feature type="region of interest" description="Disordered" evidence="9">
    <location>
        <begin position="1"/>
        <end position="25"/>
    </location>
</feature>
<dbReference type="Proteomes" id="UP000236319">
    <property type="component" value="Unassembled WGS sequence"/>
</dbReference>
<feature type="binding site" evidence="7">
    <location>
        <position position="94"/>
    </location>
    <ligand>
        <name>ATP</name>
        <dbReference type="ChEBI" id="CHEBI:30616"/>
    </ligand>
</feature>
<dbReference type="Gene3D" id="1.10.10.520">
    <property type="entry name" value="Ubiquitin activating enzymes (Uba3). Chain: B, domain 2"/>
    <property type="match status" value="1"/>
</dbReference>
<dbReference type="GO" id="GO:0005737">
    <property type="term" value="C:cytoplasm"/>
    <property type="evidence" value="ECO:0007669"/>
    <property type="project" value="TreeGrafter"/>
</dbReference>
<comment type="pathway">
    <text evidence="5">Protein modification; protein sumoylation.</text>
</comment>
<keyword evidence="5 8" id="KW-0862">Zinc</keyword>
<accession>A0A2H6KGL8</accession>
<comment type="caution">
    <text evidence="12">The sequence shown here is derived from an EMBL/GenBank/DDBJ whole genome shotgun (WGS) entry which is preliminary data.</text>
</comment>
<dbReference type="PANTHER" id="PTHR10953:SF5">
    <property type="entry name" value="SUMO-ACTIVATING ENZYME SUBUNIT 2"/>
    <property type="match status" value="1"/>
</dbReference>
<dbReference type="OrthoDB" id="10255449at2759"/>
<dbReference type="VEuPathDB" id="PiroplasmaDB:BOVATA_036280"/>
<keyword evidence="13" id="KW-1185">Reference proteome</keyword>
<evidence type="ECO:0000256" key="3">
    <source>
        <dbReference type="ARBA" id="ARBA00022786"/>
    </source>
</evidence>
<dbReference type="PIRSF" id="PIRSF039133">
    <property type="entry name" value="SUMO_E1B"/>
    <property type="match status" value="1"/>
</dbReference>
<evidence type="ECO:0000313" key="12">
    <source>
        <dbReference type="EMBL" id="GBE62135.1"/>
    </source>
</evidence>
<feature type="binding site" evidence="8">
    <location>
        <position position="178"/>
    </location>
    <ligand>
        <name>Zn(2+)</name>
        <dbReference type="ChEBI" id="CHEBI:29105"/>
    </ligand>
</feature>
<evidence type="ECO:0000256" key="8">
    <source>
        <dbReference type="PIRSR" id="PIRSR039133-3"/>
    </source>
</evidence>
<dbReference type="GO" id="GO:0019948">
    <property type="term" value="F:SUMO activating enzyme activity"/>
    <property type="evidence" value="ECO:0007669"/>
    <property type="project" value="UniProtKB-UniRule"/>
</dbReference>
<dbReference type="InterPro" id="IPR023318">
    <property type="entry name" value="Ub_act_enz_dom_a_sf"/>
</dbReference>
<dbReference type="GO" id="GO:0005524">
    <property type="term" value="F:ATP binding"/>
    <property type="evidence" value="ECO:0007669"/>
    <property type="project" value="UniProtKB-UniRule"/>
</dbReference>
<feature type="domain" description="THIF-type NAD/FAD binding fold" evidence="10">
    <location>
        <begin position="33"/>
        <end position="470"/>
    </location>
</feature>
<keyword evidence="2 5" id="KW-0547">Nucleotide-binding</keyword>
<feature type="binding site" evidence="8">
    <location>
        <position position="523"/>
    </location>
    <ligand>
        <name>Zn(2+)</name>
        <dbReference type="ChEBI" id="CHEBI:29105"/>
    </ligand>
</feature>
<feature type="domain" description="Ubiquitin-activating enzyme SCCH" evidence="11">
    <location>
        <begin position="363"/>
        <end position="435"/>
    </location>
</feature>
<evidence type="ECO:0000259" key="10">
    <source>
        <dbReference type="Pfam" id="PF00899"/>
    </source>
</evidence>
<evidence type="ECO:0000256" key="2">
    <source>
        <dbReference type="ARBA" id="ARBA00022741"/>
    </source>
</evidence>
<comment type="similarity">
    <text evidence="1 5">Belongs to the ubiquitin-activating E1 family.</text>
</comment>
<dbReference type="GO" id="GO:0046872">
    <property type="term" value="F:metal ion binding"/>
    <property type="evidence" value="ECO:0007669"/>
    <property type="project" value="UniProtKB-KW"/>
</dbReference>
<dbReference type="InterPro" id="IPR045886">
    <property type="entry name" value="ThiF/MoeB/HesA"/>
</dbReference>
<keyword evidence="4 5" id="KW-0067">ATP-binding</keyword>
<feature type="binding site" evidence="7">
    <location>
        <begin position="137"/>
        <end position="142"/>
    </location>
    <ligand>
        <name>ATP</name>
        <dbReference type="ChEBI" id="CHEBI:30616"/>
    </ligand>
</feature>
<comment type="subunit">
    <text evidence="5">Heterodimer.</text>
</comment>
<feature type="region of interest" description="Disordered" evidence="9">
    <location>
        <begin position="307"/>
        <end position="370"/>
    </location>
</feature>